<dbReference type="RefSeq" id="WP_143902565.1">
    <property type="nucleotide sequence ID" value="NZ_VJOL01000026.1"/>
</dbReference>
<dbReference type="NCBIfam" id="TIGR00254">
    <property type="entry name" value="GGDEF"/>
    <property type="match status" value="1"/>
</dbReference>
<name>A0A554X0U3_9BURK</name>
<gene>
    <name evidence="7" type="primary">pleD_3</name>
    <name evidence="7" type="ORF">Tther_01530</name>
</gene>
<sequence length="448" mass="48391">MNLAQQNRRIAWRLWWAAALPALLVLLVLALGLVERHRRDVTAAWQQRAVASAHQLAASSAFALFADNREAMERLVEATRASDAQLLGVALYGPDQRLRGLSGLVRITPAMLTDHDLVTVGADDIVVVAPVRQHMVTGDDWFGPVGEAAVAAGAPLGHVVLRLDLSGLQRDRRAFWGWALALAVLALAVAAVLAYRIAASVTQPLAHISDVVLRIGQGDLTARAQPRRRGILEPLGEGVNAMADAVASHQAQLEQRVQDATQELRRQKDEAERLVRVDLLTGLATRRAFTEQAQAEVLRAHRYGEPLALIMFDLDHFKAINDSHGHAVGDMVLAGFGRVLAAELRQVDAIARLGGEEFVALMPRCDVAAARQAAERVRAVAEQQRLQHHGHSVVLTVSAGVALLDPRDAGWETLLARADAALYEAKRGGRNRVVVALPPAAPPPGPRV</sequence>
<dbReference type="InterPro" id="IPR050469">
    <property type="entry name" value="Diguanylate_Cyclase"/>
</dbReference>
<keyword evidence="4" id="KW-0812">Transmembrane</keyword>
<dbReference type="OrthoDB" id="9814866at2"/>
<evidence type="ECO:0000256" key="2">
    <source>
        <dbReference type="ARBA" id="ARBA00034247"/>
    </source>
</evidence>
<dbReference type="InterPro" id="IPR043128">
    <property type="entry name" value="Rev_trsase/Diguanyl_cyclase"/>
</dbReference>
<dbReference type="Pfam" id="PF09984">
    <property type="entry name" value="sCache_4"/>
    <property type="match status" value="1"/>
</dbReference>
<comment type="catalytic activity">
    <reaction evidence="2">
        <text>2 GTP = 3',3'-c-di-GMP + 2 diphosphate</text>
        <dbReference type="Rhea" id="RHEA:24898"/>
        <dbReference type="ChEBI" id="CHEBI:33019"/>
        <dbReference type="ChEBI" id="CHEBI:37565"/>
        <dbReference type="ChEBI" id="CHEBI:58805"/>
        <dbReference type="EC" id="2.7.7.65"/>
    </reaction>
</comment>
<dbReference type="GO" id="GO:0005886">
    <property type="term" value="C:plasma membrane"/>
    <property type="evidence" value="ECO:0007669"/>
    <property type="project" value="TreeGrafter"/>
</dbReference>
<evidence type="ECO:0000256" key="4">
    <source>
        <dbReference type="SAM" id="Phobius"/>
    </source>
</evidence>
<dbReference type="SUPFAM" id="SSF55073">
    <property type="entry name" value="Nucleotide cyclase"/>
    <property type="match status" value="1"/>
</dbReference>
<comment type="caution">
    <text evidence="7">The sequence shown here is derived from an EMBL/GenBank/DDBJ whole genome shotgun (WGS) entry which is preliminary data.</text>
</comment>
<evidence type="ECO:0000313" key="8">
    <source>
        <dbReference type="Proteomes" id="UP000318542"/>
    </source>
</evidence>
<dbReference type="EMBL" id="VJOL01000026">
    <property type="protein sequence ID" value="TSE29366.1"/>
    <property type="molecule type" value="Genomic_DNA"/>
</dbReference>
<feature type="transmembrane region" description="Helical" evidence="4">
    <location>
        <begin position="12"/>
        <end position="34"/>
    </location>
</feature>
<dbReference type="SMART" id="SM00267">
    <property type="entry name" value="GGDEF"/>
    <property type="match status" value="1"/>
</dbReference>
<dbReference type="InterPro" id="IPR003660">
    <property type="entry name" value="HAMP_dom"/>
</dbReference>
<dbReference type="Gene3D" id="6.10.340.10">
    <property type="match status" value="1"/>
</dbReference>
<reference evidence="7 8" key="1">
    <citation type="submission" date="2019-07" db="EMBL/GenBank/DDBJ databases">
        <title>Tepidimonas thermarum AA-1 draft genome.</title>
        <authorList>
            <person name="Da Costa M.S."/>
            <person name="Froufe H.J.C."/>
            <person name="Egas C."/>
            <person name="Albuquerque L."/>
        </authorList>
    </citation>
    <scope>NUCLEOTIDE SEQUENCE [LARGE SCALE GENOMIC DNA]</scope>
    <source>
        <strain evidence="7 8">AA-1</strain>
    </source>
</reference>
<dbReference type="PROSITE" id="PS50887">
    <property type="entry name" value="GGDEF"/>
    <property type="match status" value="1"/>
</dbReference>
<accession>A0A554X0U3</accession>
<keyword evidence="3" id="KW-0175">Coiled coil</keyword>
<dbReference type="Pfam" id="PF00990">
    <property type="entry name" value="GGDEF"/>
    <property type="match status" value="1"/>
</dbReference>
<evidence type="ECO:0000259" key="5">
    <source>
        <dbReference type="PROSITE" id="PS50885"/>
    </source>
</evidence>
<organism evidence="7 8">
    <name type="scientific">Tepidimonas thermarum</name>
    <dbReference type="NCBI Taxonomy" id="335431"/>
    <lineage>
        <taxon>Bacteria</taxon>
        <taxon>Pseudomonadati</taxon>
        <taxon>Pseudomonadota</taxon>
        <taxon>Betaproteobacteria</taxon>
        <taxon>Burkholderiales</taxon>
        <taxon>Tepidimonas</taxon>
    </lineage>
</organism>
<dbReference type="Pfam" id="PF00672">
    <property type="entry name" value="HAMP"/>
    <property type="match status" value="1"/>
</dbReference>
<keyword evidence="4" id="KW-0472">Membrane</keyword>
<dbReference type="GO" id="GO:1902201">
    <property type="term" value="P:negative regulation of bacterial-type flagellum-dependent cell motility"/>
    <property type="evidence" value="ECO:0007669"/>
    <property type="project" value="TreeGrafter"/>
</dbReference>
<dbReference type="Proteomes" id="UP000318542">
    <property type="component" value="Unassembled WGS sequence"/>
</dbReference>
<evidence type="ECO:0000256" key="1">
    <source>
        <dbReference type="ARBA" id="ARBA00012528"/>
    </source>
</evidence>
<dbReference type="EC" id="2.7.7.65" evidence="1"/>
<dbReference type="CDD" id="cd01949">
    <property type="entry name" value="GGDEF"/>
    <property type="match status" value="1"/>
</dbReference>
<proteinExistence type="predicted"/>
<dbReference type="FunFam" id="3.30.70.270:FF:000001">
    <property type="entry name" value="Diguanylate cyclase domain protein"/>
    <property type="match status" value="1"/>
</dbReference>
<feature type="domain" description="HAMP" evidence="5">
    <location>
        <begin position="199"/>
        <end position="251"/>
    </location>
</feature>
<dbReference type="InterPro" id="IPR019247">
    <property type="entry name" value="Histidine_kinase_BarA_N"/>
</dbReference>
<dbReference type="AlphaFoldDB" id="A0A554X0U3"/>
<evidence type="ECO:0000259" key="6">
    <source>
        <dbReference type="PROSITE" id="PS50887"/>
    </source>
</evidence>
<protein>
    <recommendedName>
        <fullName evidence="1">diguanylate cyclase</fullName>
        <ecNumber evidence="1">2.7.7.65</ecNumber>
    </recommendedName>
</protein>
<dbReference type="Gene3D" id="3.30.70.270">
    <property type="match status" value="1"/>
</dbReference>
<feature type="domain" description="GGDEF" evidence="6">
    <location>
        <begin position="305"/>
        <end position="438"/>
    </location>
</feature>
<dbReference type="InterPro" id="IPR029787">
    <property type="entry name" value="Nucleotide_cyclase"/>
</dbReference>
<dbReference type="CDD" id="cd06225">
    <property type="entry name" value="HAMP"/>
    <property type="match status" value="1"/>
</dbReference>
<keyword evidence="4" id="KW-1133">Transmembrane helix</keyword>
<dbReference type="GO" id="GO:0043709">
    <property type="term" value="P:cell adhesion involved in single-species biofilm formation"/>
    <property type="evidence" value="ECO:0007669"/>
    <property type="project" value="TreeGrafter"/>
</dbReference>
<dbReference type="SMART" id="SM00304">
    <property type="entry name" value="HAMP"/>
    <property type="match status" value="1"/>
</dbReference>
<dbReference type="GO" id="GO:0007165">
    <property type="term" value="P:signal transduction"/>
    <property type="evidence" value="ECO:0007669"/>
    <property type="project" value="InterPro"/>
</dbReference>
<dbReference type="InterPro" id="IPR000160">
    <property type="entry name" value="GGDEF_dom"/>
</dbReference>
<feature type="coiled-coil region" evidence="3">
    <location>
        <begin position="243"/>
        <end position="277"/>
    </location>
</feature>
<keyword evidence="8" id="KW-1185">Reference proteome</keyword>
<evidence type="ECO:0000313" key="7">
    <source>
        <dbReference type="EMBL" id="TSE29366.1"/>
    </source>
</evidence>
<dbReference type="PANTHER" id="PTHR45138:SF9">
    <property type="entry name" value="DIGUANYLATE CYCLASE DGCM-RELATED"/>
    <property type="match status" value="1"/>
</dbReference>
<dbReference type="GO" id="GO:0052621">
    <property type="term" value="F:diguanylate cyclase activity"/>
    <property type="evidence" value="ECO:0007669"/>
    <property type="project" value="UniProtKB-EC"/>
</dbReference>
<dbReference type="PANTHER" id="PTHR45138">
    <property type="entry name" value="REGULATORY COMPONENTS OF SENSORY TRANSDUCTION SYSTEM"/>
    <property type="match status" value="1"/>
</dbReference>
<evidence type="ECO:0000256" key="3">
    <source>
        <dbReference type="SAM" id="Coils"/>
    </source>
</evidence>
<dbReference type="PROSITE" id="PS50885">
    <property type="entry name" value="HAMP"/>
    <property type="match status" value="1"/>
</dbReference>
<feature type="transmembrane region" description="Helical" evidence="4">
    <location>
        <begin position="175"/>
        <end position="195"/>
    </location>
</feature>